<feature type="region of interest" description="Disordered" evidence="1">
    <location>
        <begin position="1"/>
        <end position="142"/>
    </location>
</feature>
<organism evidence="2 3">
    <name type="scientific">Megalurothrips usitatus</name>
    <name type="common">bean blossom thrips</name>
    <dbReference type="NCBI Taxonomy" id="439358"/>
    <lineage>
        <taxon>Eukaryota</taxon>
        <taxon>Metazoa</taxon>
        <taxon>Ecdysozoa</taxon>
        <taxon>Arthropoda</taxon>
        <taxon>Hexapoda</taxon>
        <taxon>Insecta</taxon>
        <taxon>Pterygota</taxon>
        <taxon>Neoptera</taxon>
        <taxon>Paraneoptera</taxon>
        <taxon>Thysanoptera</taxon>
        <taxon>Terebrantia</taxon>
        <taxon>Thripoidea</taxon>
        <taxon>Thripidae</taxon>
        <taxon>Megalurothrips</taxon>
    </lineage>
</organism>
<dbReference type="EMBL" id="JAPTSV010000001">
    <property type="protein sequence ID" value="KAJ1531812.1"/>
    <property type="molecule type" value="Genomic_DNA"/>
</dbReference>
<feature type="region of interest" description="Disordered" evidence="1">
    <location>
        <begin position="319"/>
        <end position="347"/>
    </location>
</feature>
<evidence type="ECO:0000256" key="1">
    <source>
        <dbReference type="SAM" id="MobiDB-lite"/>
    </source>
</evidence>
<evidence type="ECO:0008006" key="4">
    <source>
        <dbReference type="Google" id="ProtNLM"/>
    </source>
</evidence>
<feature type="compositionally biased region" description="Low complexity" evidence="1">
    <location>
        <begin position="65"/>
        <end position="81"/>
    </location>
</feature>
<sequence length="701" mass="78378">MEWSQDGVPEVPSLPHQAYTGQTSYSNDYNRQAQESLQPRPGQLEAGQQFAGVQSEPWEGRLPYGSSAGSSFHQSSQSQGAAGHGTTYGGKKVTKHTWTSHYSTSGSGQSHINPQQITNHHHADHESKTGQDHTQLGHTGFHKTSSQELAAILDGSSPSHELHPNIKQAFDNVIRDYGSGEGSHQTVHKISHTKKTTVQNVGREPSHIQSTSSNDDISLSELIEQLQMLEQSPRHVNITWCEEKIKEFLRALRRKQASGVFINQQVQEETLHQVLTHELVESSDSSGGVQEPPFTKVTARPLGSENLTHSQVVSEFIKHEKEHQGKGAGMEVPAGSSSQQEEEQSNNVEQEIITVVPHDAPQLPEIMAHQNEHPKATPPFTSDNSDDLKELELELPEYVPFEHAHSGSVEEFQSNTQRETRPMPHPSSGEAEHVHSEITTGQEMSHKHQDSSNHVISGGDQTSHYEVGSHYHHTQQESGNSIEQSSSAAKEELQSHDSLPEQGGKEASHEYTQIAEESHHTVHGRPEAPLDENSGIQESNQEEKTIHAVHSEQSSQSEEKLDRGQNVMTNLTQDIHSKETHTTNNGYIQNLHKQQLNYDTLIEELIELESIPGHQAIDKCEEKIQEFLEILKYQQEQGFGRNQQELQRLHQTLIEQAQERSKQLTNAGETTLPPTSFWRRVQKKIKNTYQSAKDRAKDVMG</sequence>
<protein>
    <recommendedName>
        <fullName evidence="4">Mediator of RNA polymerase II transcription subunit 26</fullName>
    </recommendedName>
</protein>
<comment type="caution">
    <text evidence="2">The sequence shown here is derived from an EMBL/GenBank/DDBJ whole genome shotgun (WGS) entry which is preliminary data.</text>
</comment>
<feature type="compositionally biased region" description="Basic and acidic residues" evidence="1">
    <location>
        <begin position="541"/>
        <end position="550"/>
    </location>
</feature>
<keyword evidence="3" id="KW-1185">Reference proteome</keyword>
<feature type="compositionally biased region" description="Polar residues" evidence="1">
    <location>
        <begin position="132"/>
        <end position="142"/>
    </location>
</feature>
<proteinExistence type="predicted"/>
<feature type="compositionally biased region" description="Basic and acidic residues" evidence="1">
    <location>
        <begin position="121"/>
        <end position="131"/>
    </location>
</feature>
<feature type="compositionally biased region" description="Polar residues" evidence="1">
    <location>
        <begin position="452"/>
        <end position="464"/>
    </location>
</feature>
<feature type="region of interest" description="Disordered" evidence="1">
    <location>
        <begin position="541"/>
        <end position="563"/>
    </location>
</feature>
<dbReference type="Proteomes" id="UP001075354">
    <property type="component" value="Chromosome 1"/>
</dbReference>
<gene>
    <name evidence="2" type="ORF">ONE63_000466</name>
</gene>
<name>A0AAV7Y1Z5_9NEOP</name>
<reference evidence="2" key="1">
    <citation type="submission" date="2022-12" db="EMBL/GenBank/DDBJ databases">
        <title>Chromosome-level genome assembly of the bean flower thrips Megalurothrips usitatus.</title>
        <authorList>
            <person name="Ma L."/>
            <person name="Liu Q."/>
            <person name="Li H."/>
            <person name="Cai W."/>
        </authorList>
    </citation>
    <scope>NUCLEOTIDE SEQUENCE</scope>
    <source>
        <strain evidence="2">Cailab_2022a</strain>
    </source>
</reference>
<feature type="compositionally biased region" description="Polar residues" evidence="1">
    <location>
        <begin position="19"/>
        <end position="37"/>
    </location>
</feature>
<feature type="region of interest" description="Disordered" evidence="1">
    <location>
        <begin position="282"/>
        <end position="305"/>
    </location>
</feature>
<dbReference type="AlphaFoldDB" id="A0AAV7Y1Z5"/>
<feature type="compositionally biased region" description="Polar residues" evidence="1">
    <location>
        <begin position="96"/>
        <end position="118"/>
    </location>
</feature>
<evidence type="ECO:0000313" key="3">
    <source>
        <dbReference type="Proteomes" id="UP001075354"/>
    </source>
</evidence>
<feature type="compositionally biased region" description="Basic and acidic residues" evidence="1">
    <location>
        <begin position="489"/>
        <end position="509"/>
    </location>
</feature>
<feature type="region of interest" description="Disordered" evidence="1">
    <location>
        <begin position="401"/>
        <end position="510"/>
    </location>
</feature>
<evidence type="ECO:0000313" key="2">
    <source>
        <dbReference type="EMBL" id="KAJ1531812.1"/>
    </source>
</evidence>
<accession>A0AAV7Y1Z5</accession>
<feature type="compositionally biased region" description="Polar residues" evidence="1">
    <location>
        <begin position="476"/>
        <end position="488"/>
    </location>
</feature>